<organism evidence="3 4">
    <name type="scientific">[Clostridium] polysaccharolyticum</name>
    <dbReference type="NCBI Taxonomy" id="29364"/>
    <lineage>
        <taxon>Bacteria</taxon>
        <taxon>Bacillati</taxon>
        <taxon>Bacillota</taxon>
        <taxon>Clostridia</taxon>
        <taxon>Lachnospirales</taxon>
        <taxon>Lachnospiraceae</taxon>
    </lineage>
</organism>
<dbReference type="Pfam" id="PF09537">
    <property type="entry name" value="DUF2383"/>
    <property type="match status" value="1"/>
</dbReference>
<dbReference type="AlphaFoldDB" id="A0A1H9YQH5"/>
<dbReference type="Gene3D" id="1.20.1260.10">
    <property type="match status" value="1"/>
</dbReference>
<evidence type="ECO:0000313" key="3">
    <source>
        <dbReference type="EMBL" id="SES70905.1"/>
    </source>
</evidence>
<sequence length="145" mass="16870">MANEDTICLLKECNAGVKMAVKSFDEVMDRIKSLEMRQKLEESRSKHKEIEEKTESRLKDYGEEEKEPSKMATAMAWMKINVKYATEPTDSEIASLMIDGCNMGIQSISRYFNKYPAAHEEVKKMVDDIVKLEQKLMDELRFYLN</sequence>
<evidence type="ECO:0000313" key="4">
    <source>
        <dbReference type="Proteomes" id="UP000199800"/>
    </source>
</evidence>
<feature type="region of interest" description="Disordered" evidence="1">
    <location>
        <begin position="38"/>
        <end position="66"/>
    </location>
</feature>
<feature type="compositionally biased region" description="Basic and acidic residues" evidence="1">
    <location>
        <begin position="38"/>
        <end position="61"/>
    </location>
</feature>
<dbReference type="EMBL" id="FOHN01000002">
    <property type="protein sequence ID" value="SES70905.1"/>
    <property type="molecule type" value="Genomic_DNA"/>
</dbReference>
<protein>
    <recommendedName>
        <fullName evidence="2">DUF2383 domain-containing protein</fullName>
    </recommendedName>
</protein>
<evidence type="ECO:0000259" key="2">
    <source>
        <dbReference type="Pfam" id="PF09537"/>
    </source>
</evidence>
<reference evidence="3 4" key="1">
    <citation type="submission" date="2016-10" db="EMBL/GenBank/DDBJ databases">
        <authorList>
            <person name="de Groot N.N."/>
        </authorList>
    </citation>
    <scope>NUCLEOTIDE SEQUENCE [LARGE SCALE GENOMIC DNA]</scope>
    <source>
        <strain evidence="3 4">DSM 1801</strain>
    </source>
</reference>
<accession>A0A1H9YQH5</accession>
<dbReference type="RefSeq" id="WP_092475614.1">
    <property type="nucleotide sequence ID" value="NZ_FOHN01000002.1"/>
</dbReference>
<dbReference type="InterPro" id="IPR012347">
    <property type="entry name" value="Ferritin-like"/>
</dbReference>
<dbReference type="InterPro" id="IPR019052">
    <property type="entry name" value="DUF2383"/>
</dbReference>
<name>A0A1H9YQH5_9FIRM</name>
<gene>
    <name evidence="3" type="ORF">SAMN04487772_102134</name>
</gene>
<evidence type="ECO:0000256" key="1">
    <source>
        <dbReference type="SAM" id="MobiDB-lite"/>
    </source>
</evidence>
<dbReference type="STRING" id="29364.SAMN04487772_102134"/>
<dbReference type="OrthoDB" id="1651292at2"/>
<dbReference type="Proteomes" id="UP000199800">
    <property type="component" value="Unassembled WGS sequence"/>
</dbReference>
<keyword evidence="4" id="KW-1185">Reference proteome</keyword>
<proteinExistence type="predicted"/>
<feature type="domain" description="DUF2383" evidence="2">
    <location>
        <begin position="9"/>
        <end position="105"/>
    </location>
</feature>